<feature type="domain" description="HAMP" evidence="6">
    <location>
        <begin position="191"/>
        <end position="239"/>
    </location>
</feature>
<dbReference type="SUPFAM" id="SSF46458">
    <property type="entry name" value="Globin-like"/>
    <property type="match status" value="1"/>
</dbReference>
<evidence type="ECO:0000259" key="5">
    <source>
        <dbReference type="PROSITE" id="PS50111"/>
    </source>
</evidence>
<keyword evidence="4" id="KW-0807">Transducer</keyword>
<dbReference type="AlphaFoldDB" id="A0A2S4LWA3"/>
<accession>A0A2S4LWA3</accession>
<dbReference type="GO" id="GO:0020037">
    <property type="term" value="F:heme binding"/>
    <property type="evidence" value="ECO:0007669"/>
    <property type="project" value="InterPro"/>
</dbReference>
<dbReference type="InterPro" id="IPR044398">
    <property type="entry name" value="Globin-sensor_dom"/>
</dbReference>
<dbReference type="Pfam" id="PF11563">
    <property type="entry name" value="Protoglobin"/>
    <property type="match status" value="1"/>
</dbReference>
<dbReference type="OrthoDB" id="266313at2"/>
<dbReference type="EMBL" id="PQFZ01000023">
    <property type="protein sequence ID" value="POR46665.1"/>
    <property type="molecule type" value="Genomic_DNA"/>
</dbReference>
<dbReference type="SMART" id="SM00283">
    <property type="entry name" value="MA"/>
    <property type="match status" value="1"/>
</dbReference>
<comment type="subcellular location">
    <subcellularLocation>
        <location evidence="1">Membrane</location>
    </subcellularLocation>
</comment>
<dbReference type="InterPro" id="IPR051310">
    <property type="entry name" value="MCP_chemotaxis"/>
</dbReference>
<protein>
    <submittedName>
        <fullName evidence="7">Methyl-accepting chemotaxis protein</fullName>
    </submittedName>
</protein>
<dbReference type="GO" id="GO:0019825">
    <property type="term" value="F:oxygen binding"/>
    <property type="evidence" value="ECO:0007669"/>
    <property type="project" value="InterPro"/>
</dbReference>
<dbReference type="SUPFAM" id="SSF58104">
    <property type="entry name" value="Methyl-accepting chemotaxis protein (MCP) signaling domain"/>
    <property type="match status" value="1"/>
</dbReference>
<comment type="caution">
    <text evidence="7">The sequence shown here is derived from an EMBL/GenBank/DDBJ whole genome shotgun (WGS) entry which is preliminary data.</text>
</comment>
<dbReference type="Proteomes" id="UP000236919">
    <property type="component" value="Unassembled WGS sequence"/>
</dbReference>
<dbReference type="GO" id="GO:0004888">
    <property type="term" value="F:transmembrane signaling receptor activity"/>
    <property type="evidence" value="ECO:0007669"/>
    <property type="project" value="InterPro"/>
</dbReference>
<dbReference type="FunFam" id="1.10.287.950:FF:000001">
    <property type="entry name" value="Methyl-accepting chemotaxis sensory transducer"/>
    <property type="match status" value="1"/>
</dbReference>
<dbReference type="PANTHER" id="PTHR43531">
    <property type="entry name" value="PROTEIN ICFG"/>
    <property type="match status" value="1"/>
</dbReference>
<dbReference type="Gene3D" id="1.10.287.950">
    <property type="entry name" value="Methyl-accepting chemotaxis protein"/>
    <property type="match status" value="1"/>
</dbReference>
<dbReference type="InterPro" id="IPR003660">
    <property type="entry name" value="HAMP_dom"/>
</dbReference>
<evidence type="ECO:0000256" key="3">
    <source>
        <dbReference type="ARBA" id="ARBA00029447"/>
    </source>
</evidence>
<dbReference type="RefSeq" id="WP_103720988.1">
    <property type="nucleotide sequence ID" value="NZ_PQFZ01000023.1"/>
</dbReference>
<dbReference type="InterPro" id="IPR012292">
    <property type="entry name" value="Globin/Proto"/>
</dbReference>
<evidence type="ECO:0000256" key="1">
    <source>
        <dbReference type="ARBA" id="ARBA00004370"/>
    </source>
</evidence>
<dbReference type="InterPro" id="IPR039379">
    <property type="entry name" value="Protoglobin_sensor_dom"/>
</dbReference>
<evidence type="ECO:0000256" key="4">
    <source>
        <dbReference type="PROSITE-ProRule" id="PRU00284"/>
    </source>
</evidence>
<proteinExistence type="inferred from homology"/>
<organism evidence="7 8">
    <name type="scientific">Bosea psychrotolerans</name>
    <dbReference type="NCBI Taxonomy" id="1871628"/>
    <lineage>
        <taxon>Bacteria</taxon>
        <taxon>Pseudomonadati</taxon>
        <taxon>Pseudomonadota</taxon>
        <taxon>Alphaproteobacteria</taxon>
        <taxon>Hyphomicrobiales</taxon>
        <taxon>Boseaceae</taxon>
        <taxon>Bosea</taxon>
    </lineage>
</organism>
<evidence type="ECO:0000313" key="7">
    <source>
        <dbReference type="EMBL" id="POR46665.1"/>
    </source>
</evidence>
<keyword evidence="2" id="KW-0145">Chemotaxis</keyword>
<dbReference type="InterPro" id="IPR004090">
    <property type="entry name" value="Chemotax_Me-accpt_rcpt"/>
</dbReference>
<sequence length="502" mass="53546">MDSTDHLAARLGFIELDAAAQQHMRDVKEVIVATLPGALDAFYRQAMAFPQTRGFFSSEQHVESAKQRQQGHWQRMADGVFDQRYVDAVTAIGKVHARIGLEPRWYIGGYALILEKLIAGVLEARWPRNAFGRQSPGASERSGEISAIVKAALLDMDYAISVYFEASEAARLSVEAAARAIEQAKAVERDKAIASVSEGLAALAGGDLTFRIAEDIPEEYRLIRDNFNSAMVRLEEMVSTIQSTSERIVGASQEINSGSQDLSMRTEQQASALEESAATTEELAASVKTSAQASRLSVSLADEATSIARTGGTIVNDAIDAMSRIEEASTRISEITTVIDGIAFQTNLLALNAAVEAARAGDAGRGFAVVAAEVRALAQRSAAAAKDITALIVSSDAEVTGGVKLVRLAGETLQKIVDASFRVSTTVQEIAAASGEQANGIDEMSQSVAHMDEITQQNAALAEESAASARALLDHIAQLNRLVSAFRTQDAGSHARPLRRVA</sequence>
<dbReference type="Pfam" id="PF00015">
    <property type="entry name" value="MCPsignal"/>
    <property type="match status" value="1"/>
</dbReference>
<dbReference type="PROSITE" id="PS50111">
    <property type="entry name" value="CHEMOTAXIS_TRANSDUC_2"/>
    <property type="match status" value="1"/>
</dbReference>
<dbReference type="CDD" id="cd01068">
    <property type="entry name" value="globin_sensor"/>
    <property type="match status" value="1"/>
</dbReference>
<dbReference type="GO" id="GO:0016020">
    <property type="term" value="C:membrane"/>
    <property type="evidence" value="ECO:0007669"/>
    <property type="project" value="UniProtKB-SubCell"/>
</dbReference>
<keyword evidence="8" id="KW-1185">Reference proteome</keyword>
<dbReference type="GO" id="GO:0007165">
    <property type="term" value="P:signal transduction"/>
    <property type="evidence" value="ECO:0007669"/>
    <property type="project" value="UniProtKB-KW"/>
</dbReference>
<evidence type="ECO:0000259" key="6">
    <source>
        <dbReference type="PROSITE" id="PS50885"/>
    </source>
</evidence>
<evidence type="ECO:0000256" key="2">
    <source>
        <dbReference type="ARBA" id="ARBA00022500"/>
    </source>
</evidence>
<dbReference type="InterPro" id="IPR009050">
    <property type="entry name" value="Globin-like_sf"/>
</dbReference>
<dbReference type="InterPro" id="IPR004089">
    <property type="entry name" value="MCPsignal_dom"/>
</dbReference>
<name>A0A2S4LWA3_9HYPH</name>
<dbReference type="Gene3D" id="1.10.490.10">
    <property type="entry name" value="Globins"/>
    <property type="match status" value="1"/>
</dbReference>
<comment type="similarity">
    <text evidence="3">Belongs to the methyl-accepting chemotaxis (MCP) protein family.</text>
</comment>
<dbReference type="GO" id="GO:0006935">
    <property type="term" value="P:chemotaxis"/>
    <property type="evidence" value="ECO:0007669"/>
    <property type="project" value="UniProtKB-KW"/>
</dbReference>
<dbReference type="PRINTS" id="PR00260">
    <property type="entry name" value="CHEMTRNSDUCR"/>
</dbReference>
<feature type="domain" description="Methyl-accepting transducer" evidence="5">
    <location>
        <begin position="244"/>
        <end position="473"/>
    </location>
</feature>
<reference evidence="7 8" key="1">
    <citation type="submission" date="2018-01" db="EMBL/GenBank/DDBJ databases">
        <title>Genomic Encyclopedia of Type Strains, Phase III (KMG-III): the genomes of soil and plant-associated and newly described type strains.</title>
        <authorList>
            <person name="Whitman W."/>
        </authorList>
    </citation>
    <scope>NUCLEOTIDE SEQUENCE [LARGE SCALE GENOMIC DNA]</scope>
    <source>
        <strain evidence="7 8">1131</strain>
    </source>
</reference>
<evidence type="ECO:0000313" key="8">
    <source>
        <dbReference type="Proteomes" id="UP000236919"/>
    </source>
</evidence>
<gene>
    <name evidence="7" type="ORF">CYD53_12362</name>
</gene>
<dbReference type="PANTHER" id="PTHR43531:SF11">
    <property type="entry name" value="METHYL-ACCEPTING CHEMOTAXIS PROTEIN 3"/>
    <property type="match status" value="1"/>
</dbReference>
<dbReference type="PROSITE" id="PS50885">
    <property type="entry name" value="HAMP"/>
    <property type="match status" value="1"/>
</dbReference>